<organism evidence="2">
    <name type="scientific">Tanacetum cinerariifolium</name>
    <name type="common">Dalmatian daisy</name>
    <name type="synonym">Chrysanthemum cinerariifolium</name>
    <dbReference type="NCBI Taxonomy" id="118510"/>
    <lineage>
        <taxon>Eukaryota</taxon>
        <taxon>Viridiplantae</taxon>
        <taxon>Streptophyta</taxon>
        <taxon>Embryophyta</taxon>
        <taxon>Tracheophyta</taxon>
        <taxon>Spermatophyta</taxon>
        <taxon>Magnoliopsida</taxon>
        <taxon>eudicotyledons</taxon>
        <taxon>Gunneridae</taxon>
        <taxon>Pentapetalae</taxon>
        <taxon>asterids</taxon>
        <taxon>campanulids</taxon>
        <taxon>Asterales</taxon>
        <taxon>Asteraceae</taxon>
        <taxon>Asteroideae</taxon>
        <taxon>Anthemideae</taxon>
        <taxon>Anthemidinae</taxon>
        <taxon>Tanacetum</taxon>
    </lineage>
</organism>
<feature type="non-terminal residue" evidence="2">
    <location>
        <position position="1"/>
    </location>
</feature>
<evidence type="ECO:0000256" key="1">
    <source>
        <dbReference type="SAM" id="MobiDB-lite"/>
    </source>
</evidence>
<reference evidence="2" key="1">
    <citation type="journal article" date="2019" name="Sci. Rep.">
        <title>Draft genome of Tanacetum cinerariifolium, the natural source of mosquito coil.</title>
        <authorList>
            <person name="Yamashiro T."/>
            <person name="Shiraishi A."/>
            <person name="Satake H."/>
            <person name="Nakayama K."/>
        </authorList>
    </citation>
    <scope>NUCLEOTIDE SEQUENCE</scope>
</reference>
<name>A0A699RT92_TANCI</name>
<keyword evidence="2" id="KW-0548">Nucleotidyltransferase</keyword>
<dbReference type="CDD" id="cd00303">
    <property type="entry name" value="retropepsin_like"/>
    <property type="match status" value="1"/>
</dbReference>
<dbReference type="GO" id="GO:0003964">
    <property type="term" value="F:RNA-directed DNA polymerase activity"/>
    <property type="evidence" value="ECO:0007669"/>
    <property type="project" value="UniProtKB-KW"/>
</dbReference>
<dbReference type="PANTHER" id="PTHR33067">
    <property type="entry name" value="RNA-DIRECTED DNA POLYMERASE-RELATED"/>
    <property type="match status" value="1"/>
</dbReference>
<dbReference type="PANTHER" id="PTHR33067:SF35">
    <property type="entry name" value="ASPARTIC PEPTIDASE DDI1-TYPE DOMAIN-CONTAINING PROTEIN"/>
    <property type="match status" value="1"/>
</dbReference>
<feature type="region of interest" description="Disordered" evidence="1">
    <location>
        <begin position="1"/>
        <end position="23"/>
    </location>
</feature>
<keyword evidence="2" id="KW-0808">Transferase</keyword>
<comment type="caution">
    <text evidence="2">The sequence shown here is derived from an EMBL/GenBank/DDBJ whole genome shotgun (WGS) entry which is preliminary data.</text>
</comment>
<sequence>VNPTNNKNTEDVQPQAVQSESPVLISKPVTSSISEPIIASVSSSKPKPKASILYPSRRNYERNHEKVNNQIEKCYQIFIDMSFEISFAGALILMPKFASTLKDLIGNKEKLSIMAQTPLNEHCSTVFLKKLPKKLGDLGKFLIPCDFSGMAECLALVDLGASINLMPLSVWKRLSLPNLTPICTTLKLANRSISRPVGVAEDVYVK</sequence>
<gene>
    <name evidence="2" type="ORF">Tci_861445</name>
</gene>
<dbReference type="AlphaFoldDB" id="A0A699RT92"/>
<feature type="compositionally biased region" description="Polar residues" evidence="1">
    <location>
        <begin position="1"/>
        <end position="21"/>
    </location>
</feature>
<proteinExistence type="predicted"/>
<dbReference type="EMBL" id="BKCJ011121117">
    <property type="protein sequence ID" value="GFC89475.1"/>
    <property type="molecule type" value="Genomic_DNA"/>
</dbReference>
<accession>A0A699RT92</accession>
<protein>
    <submittedName>
        <fullName evidence="2">Reverse transcriptase domain-containing protein</fullName>
    </submittedName>
</protein>
<keyword evidence="2" id="KW-0695">RNA-directed DNA polymerase</keyword>
<evidence type="ECO:0000313" key="2">
    <source>
        <dbReference type="EMBL" id="GFC89475.1"/>
    </source>
</evidence>
<feature type="non-terminal residue" evidence="2">
    <location>
        <position position="206"/>
    </location>
</feature>
<dbReference type="Gene3D" id="2.40.70.10">
    <property type="entry name" value="Acid Proteases"/>
    <property type="match status" value="1"/>
</dbReference>
<dbReference type="InterPro" id="IPR021109">
    <property type="entry name" value="Peptidase_aspartic_dom_sf"/>
</dbReference>